<gene>
    <name evidence="1" type="ORF">H9L24_00090</name>
</gene>
<dbReference type="RefSeq" id="WP_187736464.1">
    <property type="nucleotide sequence ID" value="NZ_CP060790.1"/>
</dbReference>
<dbReference type="KEGG" id="amon:H9L24_00090"/>
<evidence type="ECO:0000313" key="1">
    <source>
        <dbReference type="EMBL" id="QNP59481.1"/>
    </source>
</evidence>
<organism evidence="1 2">
    <name type="scientific">Paenacidovorax monticola</name>
    <dbReference type="NCBI Taxonomy" id="1926868"/>
    <lineage>
        <taxon>Bacteria</taxon>
        <taxon>Pseudomonadati</taxon>
        <taxon>Pseudomonadota</taxon>
        <taxon>Betaproteobacteria</taxon>
        <taxon>Burkholderiales</taxon>
        <taxon>Comamonadaceae</taxon>
        <taxon>Paenacidovorax</taxon>
    </lineage>
</organism>
<dbReference type="AlphaFoldDB" id="A0A7H0HG15"/>
<dbReference type="EMBL" id="CP060790">
    <property type="protein sequence ID" value="QNP59481.1"/>
    <property type="molecule type" value="Genomic_DNA"/>
</dbReference>
<evidence type="ECO:0000313" key="2">
    <source>
        <dbReference type="Proteomes" id="UP000516057"/>
    </source>
</evidence>
<proteinExistence type="predicted"/>
<sequence>MSEAFIAPTYGEAFELRRQFRQLYGNGLALDYLFAAVAPTGAQLEAWLATDANVVAYQRLIATAVGASAVCASAAAMAAVVGSATALAYLRDSDTGRAALLNSKTAMAAVVGSATTPGVVLASGAARAALYDNETAWALFIASANGRNALSAVAVEHSTSSASFVYPAGLSVTSRAVLVQQKATGGGATSYAGAQADTYTTTSAVYIDRYARVTGLANRTTSTSVSSQIRFVLMQG</sequence>
<accession>A0A7H0HG15</accession>
<protein>
    <submittedName>
        <fullName evidence="1">Uncharacterized protein</fullName>
    </submittedName>
</protein>
<keyword evidence="2" id="KW-1185">Reference proteome</keyword>
<reference evidence="1 2" key="1">
    <citation type="submission" date="2020-08" db="EMBL/GenBank/DDBJ databases">
        <title>Genome sequence of Acidovorax monticola KACC 19171T.</title>
        <authorList>
            <person name="Hyun D.-W."/>
            <person name="Bae J.-W."/>
        </authorList>
    </citation>
    <scope>NUCLEOTIDE SEQUENCE [LARGE SCALE GENOMIC DNA]</scope>
    <source>
        <strain evidence="1 2">KACC 19171</strain>
    </source>
</reference>
<dbReference type="Proteomes" id="UP000516057">
    <property type="component" value="Chromosome"/>
</dbReference>
<name>A0A7H0HG15_9BURK</name>